<protein>
    <submittedName>
        <fullName evidence="3">SGNH/GDSL hydrolase family protein</fullName>
        <ecNumber evidence="3">3.1.-.-</ecNumber>
    </submittedName>
</protein>
<dbReference type="Gene3D" id="3.40.50.1110">
    <property type="entry name" value="SGNH hydrolase"/>
    <property type="match status" value="1"/>
</dbReference>
<sequence length="269" mass="27093">MSRPHLVLGCLVTAFVGTAFVVGVAAPTAAQAASSVDYVALGDSYSSGVGAPGQTGLCLRSPNGYPAQWAGRNAPKSFTNLTCSGAVTGDVLSGQAPLIPAGTDLISITIGGNDAGFASTVLSCQVSSDAACARTVADAEADIGSTLGAKLDNTYAAIKAKAPSAQVVVLGYPLLFDTSSSSCGLTGMSLAKRRSLNGGAQVLDDLIKQRAQTAGFTFSDVRDEFTGHGICASTPYLNGLTLSPPQNSFHPNKSGYTNGYLPAFSGAVG</sequence>
<dbReference type="CDD" id="cd01823">
    <property type="entry name" value="SEST_like"/>
    <property type="match status" value="1"/>
</dbReference>
<evidence type="ECO:0000313" key="3">
    <source>
        <dbReference type="EMBL" id="MFF5294450.1"/>
    </source>
</evidence>
<keyword evidence="4" id="KW-1185">Reference proteome</keyword>
<dbReference type="PANTHER" id="PTHR37981:SF1">
    <property type="entry name" value="SGNH HYDROLASE-TYPE ESTERASE DOMAIN-CONTAINING PROTEIN"/>
    <property type="match status" value="1"/>
</dbReference>
<feature type="domain" description="SGNH hydrolase-type esterase" evidence="2">
    <location>
        <begin position="40"/>
        <end position="256"/>
    </location>
</feature>
<gene>
    <name evidence="3" type="ORF">ACFY35_33855</name>
</gene>
<dbReference type="Proteomes" id="UP001602245">
    <property type="component" value="Unassembled WGS sequence"/>
</dbReference>
<dbReference type="PANTHER" id="PTHR37981">
    <property type="entry name" value="LIPASE 2"/>
    <property type="match status" value="1"/>
</dbReference>
<keyword evidence="1" id="KW-0732">Signal</keyword>
<dbReference type="InterPro" id="IPR036514">
    <property type="entry name" value="SGNH_hydro_sf"/>
</dbReference>
<comment type="caution">
    <text evidence="3">The sequence shown here is derived from an EMBL/GenBank/DDBJ whole genome shotgun (WGS) entry which is preliminary data.</text>
</comment>
<evidence type="ECO:0000259" key="2">
    <source>
        <dbReference type="Pfam" id="PF13472"/>
    </source>
</evidence>
<reference evidence="3 4" key="1">
    <citation type="submission" date="2024-10" db="EMBL/GenBank/DDBJ databases">
        <title>The Natural Products Discovery Center: Release of the First 8490 Sequenced Strains for Exploring Actinobacteria Biosynthetic Diversity.</title>
        <authorList>
            <person name="Kalkreuter E."/>
            <person name="Kautsar S.A."/>
            <person name="Yang D."/>
            <person name="Bader C.D."/>
            <person name="Teijaro C.N."/>
            <person name="Fluegel L."/>
            <person name="Davis C.M."/>
            <person name="Simpson J.R."/>
            <person name="Lauterbach L."/>
            <person name="Steele A.D."/>
            <person name="Gui C."/>
            <person name="Meng S."/>
            <person name="Li G."/>
            <person name="Viehrig K."/>
            <person name="Ye F."/>
            <person name="Su P."/>
            <person name="Kiefer A.F."/>
            <person name="Nichols A."/>
            <person name="Cepeda A.J."/>
            <person name="Yan W."/>
            <person name="Fan B."/>
            <person name="Jiang Y."/>
            <person name="Adhikari A."/>
            <person name="Zheng C.-J."/>
            <person name="Schuster L."/>
            <person name="Cowan T.M."/>
            <person name="Smanski M.J."/>
            <person name="Chevrette M.G."/>
            <person name="De Carvalho L.P.S."/>
            <person name="Shen B."/>
        </authorList>
    </citation>
    <scope>NUCLEOTIDE SEQUENCE [LARGE SCALE GENOMIC DNA]</scope>
    <source>
        <strain evidence="3 4">NPDC000087</strain>
    </source>
</reference>
<dbReference type="GO" id="GO:0016787">
    <property type="term" value="F:hydrolase activity"/>
    <property type="evidence" value="ECO:0007669"/>
    <property type="project" value="UniProtKB-KW"/>
</dbReference>
<proteinExistence type="predicted"/>
<dbReference type="SUPFAM" id="SSF52266">
    <property type="entry name" value="SGNH hydrolase"/>
    <property type="match status" value="1"/>
</dbReference>
<dbReference type="InterPro" id="IPR037460">
    <property type="entry name" value="SEST-like"/>
</dbReference>
<dbReference type="Pfam" id="PF13472">
    <property type="entry name" value="Lipase_GDSL_2"/>
    <property type="match status" value="1"/>
</dbReference>
<feature type="chain" id="PRO_5046244797" evidence="1">
    <location>
        <begin position="26"/>
        <end position="269"/>
    </location>
</feature>
<keyword evidence="3" id="KW-0378">Hydrolase</keyword>
<dbReference type="EMBL" id="JBIAZU010000006">
    <property type="protein sequence ID" value="MFF5294450.1"/>
    <property type="molecule type" value="Genomic_DNA"/>
</dbReference>
<name>A0ABW6WPR6_9ACTN</name>
<evidence type="ECO:0000256" key="1">
    <source>
        <dbReference type="SAM" id="SignalP"/>
    </source>
</evidence>
<dbReference type="EC" id="3.1.-.-" evidence="3"/>
<dbReference type="RefSeq" id="WP_020514745.1">
    <property type="nucleotide sequence ID" value="NZ_JBIAZU010000006.1"/>
</dbReference>
<accession>A0ABW6WPR6</accession>
<dbReference type="InterPro" id="IPR013830">
    <property type="entry name" value="SGNH_hydro"/>
</dbReference>
<evidence type="ECO:0000313" key="4">
    <source>
        <dbReference type="Proteomes" id="UP001602245"/>
    </source>
</evidence>
<feature type="signal peptide" evidence="1">
    <location>
        <begin position="1"/>
        <end position="25"/>
    </location>
</feature>
<organism evidence="3 4">
    <name type="scientific">Paractinoplanes globisporus</name>
    <dbReference type="NCBI Taxonomy" id="113565"/>
    <lineage>
        <taxon>Bacteria</taxon>
        <taxon>Bacillati</taxon>
        <taxon>Actinomycetota</taxon>
        <taxon>Actinomycetes</taxon>
        <taxon>Micromonosporales</taxon>
        <taxon>Micromonosporaceae</taxon>
        <taxon>Paractinoplanes</taxon>
    </lineage>
</organism>